<dbReference type="AlphaFoldDB" id="A0A940M9J0"/>
<feature type="chain" id="PRO_5037636740" evidence="2">
    <location>
        <begin position="28"/>
        <end position="198"/>
    </location>
</feature>
<proteinExistence type="predicted"/>
<feature type="region of interest" description="Disordered" evidence="1">
    <location>
        <begin position="104"/>
        <end position="125"/>
    </location>
</feature>
<dbReference type="RefSeq" id="WP_209337781.1">
    <property type="nucleotide sequence ID" value="NZ_JAGIQL010000001.1"/>
</dbReference>
<protein>
    <submittedName>
        <fullName evidence="3">RICIN domain-containing protein</fullName>
    </submittedName>
</protein>
<dbReference type="Proteomes" id="UP000670475">
    <property type="component" value="Unassembled WGS sequence"/>
</dbReference>
<dbReference type="CDD" id="cd00161">
    <property type="entry name" value="beta-trefoil_Ricin-like"/>
    <property type="match status" value="1"/>
</dbReference>
<gene>
    <name evidence="3" type="ORF">JFN87_00615</name>
</gene>
<evidence type="ECO:0000313" key="3">
    <source>
        <dbReference type="EMBL" id="MBP0456005.1"/>
    </source>
</evidence>
<feature type="compositionally biased region" description="Low complexity" evidence="1">
    <location>
        <begin position="110"/>
        <end position="119"/>
    </location>
</feature>
<comment type="caution">
    <text evidence="3">The sequence shown here is derived from an EMBL/GenBank/DDBJ whole genome shotgun (WGS) entry which is preliminary data.</text>
</comment>
<name>A0A940M9J0_9ACTN</name>
<organism evidence="3 4">
    <name type="scientific">Streptomyces montanisoli</name>
    <dbReference type="NCBI Taxonomy" id="2798581"/>
    <lineage>
        <taxon>Bacteria</taxon>
        <taxon>Bacillati</taxon>
        <taxon>Actinomycetota</taxon>
        <taxon>Actinomycetes</taxon>
        <taxon>Kitasatosporales</taxon>
        <taxon>Streptomycetaceae</taxon>
        <taxon>Streptomyces</taxon>
    </lineage>
</organism>
<keyword evidence="2" id="KW-0732">Signal</keyword>
<evidence type="ECO:0000313" key="4">
    <source>
        <dbReference type="Proteomes" id="UP000670475"/>
    </source>
</evidence>
<sequence length="198" mass="20180">MPSVRSAVASALAAPALLLCLTTPAAAAQAGTVQDGTYYVKDVASGRCLAGTRLETCGVDGTEWVLRNHADGTVQFVRPGPDSRCLSMPRTLGYPAPVRVDACGSAPSQSASGEAGTDAAGDDAADDAAVDDNAADASGAVPTGRAERADRWRIEGWPDGPVTIAHAYPPAGRLVVQGSSVRVSNNSSAMWVFLPVDA</sequence>
<dbReference type="EMBL" id="JAGIQL010000001">
    <property type="protein sequence ID" value="MBP0456005.1"/>
    <property type="molecule type" value="Genomic_DNA"/>
</dbReference>
<reference evidence="3" key="1">
    <citation type="submission" date="2021-03" db="EMBL/GenBank/DDBJ databases">
        <title>Whole genome sequence of Streptomyces bomunensis MMS17-BM035.</title>
        <authorList>
            <person name="Lee J.H."/>
        </authorList>
    </citation>
    <scope>NUCLEOTIDE SEQUENCE</scope>
    <source>
        <strain evidence="3">MMS17-BM035</strain>
    </source>
</reference>
<keyword evidence="4" id="KW-1185">Reference proteome</keyword>
<feature type="signal peptide" evidence="2">
    <location>
        <begin position="1"/>
        <end position="27"/>
    </location>
</feature>
<accession>A0A940M9J0</accession>
<evidence type="ECO:0000256" key="1">
    <source>
        <dbReference type="SAM" id="MobiDB-lite"/>
    </source>
</evidence>
<evidence type="ECO:0000256" key="2">
    <source>
        <dbReference type="SAM" id="SignalP"/>
    </source>
</evidence>